<name>X0VFR7_9ZZZZ</name>
<evidence type="ECO:0000256" key="2">
    <source>
        <dbReference type="ARBA" id="ARBA00012321"/>
    </source>
</evidence>
<sequence length="67" mass="7291">MNFTEKLNNAVARNNSLVCVGLDPDPKRMPENISVSDFNRAIVDATSDLVCAYKPNLAFYEALGEAG</sequence>
<dbReference type="GO" id="GO:0004590">
    <property type="term" value="F:orotidine-5'-phosphate decarboxylase activity"/>
    <property type="evidence" value="ECO:0007669"/>
    <property type="project" value="UniProtKB-EC"/>
</dbReference>
<protein>
    <recommendedName>
        <fullName evidence="3">Orotidine 5'-phosphate decarboxylase</fullName>
        <ecNumber evidence="2">4.1.1.23</ecNumber>
    </recommendedName>
    <alternativeName>
        <fullName evidence="6">OMP decarboxylase</fullName>
    </alternativeName>
</protein>
<comment type="caution">
    <text evidence="7">The sequence shown here is derived from an EMBL/GenBank/DDBJ whole genome shotgun (WGS) entry which is preliminary data.</text>
</comment>
<dbReference type="EC" id="4.1.1.23" evidence="2"/>
<reference evidence="7" key="1">
    <citation type="journal article" date="2014" name="Front. Microbiol.">
        <title>High frequency of phylogenetically diverse reductive dehalogenase-homologous genes in deep subseafloor sedimentary metagenomes.</title>
        <authorList>
            <person name="Kawai M."/>
            <person name="Futagami T."/>
            <person name="Toyoda A."/>
            <person name="Takaki Y."/>
            <person name="Nishi S."/>
            <person name="Hori S."/>
            <person name="Arai W."/>
            <person name="Tsubouchi T."/>
            <person name="Morono Y."/>
            <person name="Uchiyama I."/>
            <person name="Ito T."/>
            <person name="Fujiyama A."/>
            <person name="Inagaki F."/>
            <person name="Takami H."/>
        </authorList>
    </citation>
    <scope>NUCLEOTIDE SEQUENCE</scope>
    <source>
        <strain evidence="7">Expedition CK06-06</strain>
    </source>
</reference>
<comment type="pathway">
    <text evidence="1">Pyrimidine metabolism; UMP biosynthesis via de novo pathway; UMP from orotate: step 2/2.</text>
</comment>
<organism evidence="7">
    <name type="scientific">marine sediment metagenome</name>
    <dbReference type="NCBI Taxonomy" id="412755"/>
    <lineage>
        <taxon>unclassified sequences</taxon>
        <taxon>metagenomes</taxon>
        <taxon>ecological metagenomes</taxon>
    </lineage>
</organism>
<dbReference type="PANTHER" id="PTHR43375:SF1">
    <property type="entry name" value="OROTIDINE 5'-PHOSPHATE DECARBOXYLASE"/>
    <property type="match status" value="1"/>
</dbReference>
<dbReference type="InterPro" id="IPR013785">
    <property type="entry name" value="Aldolase_TIM"/>
</dbReference>
<dbReference type="InterPro" id="IPR011995">
    <property type="entry name" value="OMPdecase_type-2"/>
</dbReference>
<dbReference type="SUPFAM" id="SSF51366">
    <property type="entry name" value="Ribulose-phoshate binding barrel"/>
    <property type="match status" value="1"/>
</dbReference>
<dbReference type="GO" id="GO:0044205">
    <property type="term" value="P:'de novo' UMP biosynthetic process"/>
    <property type="evidence" value="ECO:0007669"/>
    <property type="project" value="UniProtKB-UniPathway"/>
</dbReference>
<evidence type="ECO:0000256" key="5">
    <source>
        <dbReference type="ARBA" id="ARBA00022975"/>
    </source>
</evidence>
<evidence type="ECO:0000256" key="3">
    <source>
        <dbReference type="ARBA" id="ARBA00021923"/>
    </source>
</evidence>
<dbReference type="PANTHER" id="PTHR43375">
    <property type="entry name" value="OROTIDINE 5'-PHOSPHATE DECARBOXYLASE"/>
    <property type="match status" value="1"/>
</dbReference>
<evidence type="ECO:0000256" key="6">
    <source>
        <dbReference type="ARBA" id="ARBA00033428"/>
    </source>
</evidence>
<proteinExistence type="predicted"/>
<dbReference type="UniPathway" id="UPA00070">
    <property type="reaction ID" value="UER00120"/>
</dbReference>
<gene>
    <name evidence="7" type="ORF">S01H1_20414</name>
</gene>
<evidence type="ECO:0000256" key="4">
    <source>
        <dbReference type="ARBA" id="ARBA00022793"/>
    </source>
</evidence>
<dbReference type="InterPro" id="IPR011060">
    <property type="entry name" value="RibuloseP-bd_barrel"/>
</dbReference>
<dbReference type="Gene3D" id="3.20.20.70">
    <property type="entry name" value="Aldolase class I"/>
    <property type="match status" value="1"/>
</dbReference>
<evidence type="ECO:0000256" key="1">
    <source>
        <dbReference type="ARBA" id="ARBA00004861"/>
    </source>
</evidence>
<keyword evidence="4" id="KW-0456">Lyase</keyword>
<dbReference type="EMBL" id="BARS01011168">
    <property type="protein sequence ID" value="GAF99390.1"/>
    <property type="molecule type" value="Genomic_DNA"/>
</dbReference>
<accession>X0VFR7</accession>
<keyword evidence="4" id="KW-0210">Decarboxylase</keyword>
<feature type="non-terminal residue" evidence="7">
    <location>
        <position position="67"/>
    </location>
</feature>
<keyword evidence="5" id="KW-0665">Pyrimidine biosynthesis</keyword>
<evidence type="ECO:0000313" key="7">
    <source>
        <dbReference type="EMBL" id="GAF99390.1"/>
    </source>
</evidence>
<dbReference type="AlphaFoldDB" id="X0VFR7"/>